<gene>
    <name evidence="1" type="ORF">BO88DRAFT_481750</name>
</gene>
<reference evidence="1" key="1">
    <citation type="submission" date="2016-12" db="EMBL/GenBank/DDBJ databases">
        <title>The genomes of Aspergillus section Nigri reveals drivers in fungal speciation.</title>
        <authorList>
            <consortium name="DOE Joint Genome Institute"/>
            <person name="Vesth T.C."/>
            <person name="Nybo J."/>
            <person name="Theobald S."/>
            <person name="Brandl J."/>
            <person name="Frisvad J.C."/>
            <person name="Nielsen K.F."/>
            <person name="Lyhne E.K."/>
            <person name="Kogle M.E."/>
            <person name="Kuo A."/>
            <person name="Riley R."/>
            <person name="Clum A."/>
            <person name="Nolan M."/>
            <person name="Lipzen A."/>
            <person name="Salamov A."/>
            <person name="Henrissat B."/>
            <person name="Wiebenga A."/>
            <person name="De Vries R.P."/>
            <person name="Grigoriev I.V."/>
            <person name="Mortensen U.H."/>
            <person name="Andersen M.R."/>
            <person name="Baker S.E."/>
        </authorList>
    </citation>
    <scope>NUCLEOTIDE SEQUENCE [LARGE SCALE GENOMIC DNA]</scope>
    <source>
        <strain evidence="1">CBS 113365</strain>
    </source>
</reference>
<dbReference type="OrthoDB" id="5083627at2759"/>
<evidence type="ECO:0000313" key="2">
    <source>
        <dbReference type="Proteomes" id="UP000248405"/>
    </source>
</evidence>
<accession>A0A319CP29</accession>
<organism evidence="1 2">
    <name type="scientific">Aspergillus vadensis (strain CBS 113365 / IMI 142717 / IBT 24658)</name>
    <dbReference type="NCBI Taxonomy" id="1448311"/>
    <lineage>
        <taxon>Eukaryota</taxon>
        <taxon>Fungi</taxon>
        <taxon>Dikarya</taxon>
        <taxon>Ascomycota</taxon>
        <taxon>Pezizomycotina</taxon>
        <taxon>Eurotiomycetes</taxon>
        <taxon>Eurotiomycetidae</taxon>
        <taxon>Eurotiales</taxon>
        <taxon>Aspergillaceae</taxon>
        <taxon>Aspergillus</taxon>
        <taxon>Aspergillus subgen. Circumdati</taxon>
    </lineage>
</organism>
<sequence length="492" mass="54987">MALPQKSKADYYQALSGKETTDDWDILVSYSENELNNLLDKIWGEKKFFYNRTFPGAKETIGNITIEHTFNLSLTSPRLSFDSMNDGGPKVKLTMGFAGEMIATATIPGGEPQESTTEIPEGWADLVLKVPLTSFNITNGDVENAQNIIHFGDTGDSDHCVIFHFQNMESQWDFVPHPGIDPSVEEQLNQAGNNITGWFKTIDNVGMIDYGLAKINSKTDPTSKLLRPKSYKIVSSKGLLNIFIQTEGGSPYPGNDQNTQFGRRYSGFNFSSIPQDYTACIIISRELFSRKFLLNQVGKQSSAIDVVDKTKSISDSTPGAVMDVKYAKSVIVPAKSYYIPPIHFYIERCDIDWNEHPLRLTLSDEPPYTEPKYKWDWDFSARTQYWANEIPTGLTVLAKVEGSKRRFAWVKNYSINFDLCLTGSDQPETWTEPAHPGAEITPQASLPKFSIPLEELNFFATQNILAPGEKFISASGLMFPGDLVLIGTIPTN</sequence>
<dbReference type="Proteomes" id="UP000248405">
    <property type="component" value="Unassembled WGS sequence"/>
</dbReference>
<dbReference type="AlphaFoldDB" id="A0A319CP29"/>
<proteinExistence type="predicted"/>
<evidence type="ECO:0000313" key="1">
    <source>
        <dbReference type="EMBL" id="PYH70132.1"/>
    </source>
</evidence>
<dbReference type="EMBL" id="KZ821622">
    <property type="protein sequence ID" value="PYH70132.1"/>
    <property type="molecule type" value="Genomic_DNA"/>
</dbReference>
<dbReference type="GeneID" id="37216789"/>
<keyword evidence="2" id="KW-1185">Reference proteome</keyword>
<dbReference type="RefSeq" id="XP_025563926.1">
    <property type="nucleotide sequence ID" value="XM_025712197.1"/>
</dbReference>
<name>A0A319CP29_ASPVC</name>
<protein>
    <submittedName>
        <fullName evidence="1">Uncharacterized protein</fullName>
    </submittedName>
</protein>